<comment type="subcellular location">
    <subcellularLocation>
        <location evidence="1">Cell membrane</location>
        <topology evidence="1">Multi-pass membrane protein</topology>
    </subcellularLocation>
</comment>
<feature type="transmembrane region" description="Helical" evidence="7">
    <location>
        <begin position="180"/>
        <end position="199"/>
    </location>
</feature>
<keyword evidence="4 7" id="KW-0812">Transmembrane</keyword>
<feature type="transmembrane region" description="Helical" evidence="7">
    <location>
        <begin position="150"/>
        <end position="168"/>
    </location>
</feature>
<name>A0A9D5X890_9ACTN</name>
<dbReference type="Gene3D" id="1.10.3730.20">
    <property type="match status" value="2"/>
</dbReference>
<feature type="transmembrane region" description="Helical" evidence="7">
    <location>
        <begin position="268"/>
        <end position="286"/>
    </location>
</feature>
<dbReference type="PANTHER" id="PTHR32322:SF18">
    <property type="entry name" value="S-ADENOSYLMETHIONINE_S-ADENOSYLHOMOCYSTEINE TRANSPORTER"/>
    <property type="match status" value="1"/>
</dbReference>
<dbReference type="EMBL" id="JABZGU010000106">
    <property type="protein sequence ID" value="MBF4803108.1"/>
    <property type="molecule type" value="Genomic_DNA"/>
</dbReference>
<evidence type="ECO:0000256" key="3">
    <source>
        <dbReference type="ARBA" id="ARBA00022475"/>
    </source>
</evidence>
<dbReference type="InterPro" id="IPR000620">
    <property type="entry name" value="EamA_dom"/>
</dbReference>
<dbReference type="SUPFAM" id="SSF103481">
    <property type="entry name" value="Multidrug resistance efflux transporter EmrE"/>
    <property type="match status" value="2"/>
</dbReference>
<organism evidence="9 10">
    <name type="scientific">Lancefieldella parvula</name>
    <dbReference type="NCBI Taxonomy" id="1382"/>
    <lineage>
        <taxon>Bacteria</taxon>
        <taxon>Bacillati</taxon>
        <taxon>Actinomycetota</taxon>
        <taxon>Coriobacteriia</taxon>
        <taxon>Coriobacteriales</taxon>
        <taxon>Atopobiaceae</taxon>
        <taxon>Lancefieldella</taxon>
    </lineage>
</organism>
<evidence type="ECO:0000256" key="5">
    <source>
        <dbReference type="ARBA" id="ARBA00022989"/>
    </source>
</evidence>
<dbReference type="InterPro" id="IPR037185">
    <property type="entry name" value="EmrE-like"/>
</dbReference>
<feature type="domain" description="EamA" evidence="8">
    <location>
        <begin position="151"/>
        <end position="283"/>
    </location>
</feature>
<evidence type="ECO:0000256" key="1">
    <source>
        <dbReference type="ARBA" id="ARBA00004651"/>
    </source>
</evidence>
<feature type="transmembrane region" description="Helical" evidence="7">
    <location>
        <begin position="12"/>
        <end position="31"/>
    </location>
</feature>
<evidence type="ECO:0000256" key="6">
    <source>
        <dbReference type="ARBA" id="ARBA00023136"/>
    </source>
</evidence>
<proteinExistence type="inferred from homology"/>
<protein>
    <submittedName>
        <fullName evidence="9">EamA family transporter</fullName>
    </submittedName>
</protein>
<comment type="caution">
    <text evidence="9">The sequence shown here is derived from an EMBL/GenBank/DDBJ whole genome shotgun (WGS) entry which is preliminary data.</text>
</comment>
<dbReference type="Proteomes" id="UP000787322">
    <property type="component" value="Unassembled WGS sequence"/>
</dbReference>
<sequence>MRDATFKPTVLYLIALIICGSNGIVASFINLPSYQIVFFRMLLGTLFLLVVKLVHKEAFTIQNYPKDFQALIGSGIALGLQWTFLFEAYRLVGVGIATLEYYCGPVIVMALSPLLFGEKLTAKKILGFLVVVIGAALIIGYGVGLNLSPAGLLLGALSAVLYAVMVICNRQLKDVSGIEGTSIQLGIGCAIVALVTVVFHGIELPADPASVNWLAVLTIGLFNTGLGSFLYFPQLTKIPVQRVAVFGYLEPLSAVIFSALILGEPFGLLKIIGTACIIGGAIFAELSGASSNKSEAIETPL</sequence>
<evidence type="ECO:0000313" key="10">
    <source>
        <dbReference type="Proteomes" id="UP000787322"/>
    </source>
</evidence>
<keyword evidence="5 7" id="KW-1133">Transmembrane helix</keyword>
<evidence type="ECO:0000256" key="2">
    <source>
        <dbReference type="ARBA" id="ARBA00007362"/>
    </source>
</evidence>
<dbReference type="GO" id="GO:0005886">
    <property type="term" value="C:plasma membrane"/>
    <property type="evidence" value="ECO:0007669"/>
    <property type="project" value="UniProtKB-SubCell"/>
</dbReference>
<feature type="transmembrane region" description="Helical" evidence="7">
    <location>
        <begin position="37"/>
        <end position="55"/>
    </location>
</feature>
<evidence type="ECO:0000259" key="8">
    <source>
        <dbReference type="Pfam" id="PF00892"/>
    </source>
</evidence>
<feature type="transmembrane region" description="Helical" evidence="7">
    <location>
        <begin position="243"/>
        <end position="262"/>
    </location>
</feature>
<feature type="domain" description="EamA" evidence="8">
    <location>
        <begin position="11"/>
        <end position="139"/>
    </location>
</feature>
<keyword evidence="3" id="KW-1003">Cell membrane</keyword>
<feature type="transmembrane region" description="Helical" evidence="7">
    <location>
        <begin position="91"/>
        <end position="116"/>
    </location>
</feature>
<reference evidence="9" key="1">
    <citation type="submission" date="2020-04" db="EMBL/GenBank/DDBJ databases">
        <title>Deep metagenomics examines the oral microbiome during advanced dental caries in children, revealing novel taxa and co-occurrences with host molecules.</title>
        <authorList>
            <person name="Baker J.L."/>
            <person name="Morton J.T."/>
            <person name="Dinis M."/>
            <person name="Alvarez R."/>
            <person name="Tran N.C."/>
            <person name="Knight R."/>
            <person name="Edlund A."/>
        </authorList>
    </citation>
    <scope>NUCLEOTIDE SEQUENCE</scope>
    <source>
        <strain evidence="9">JCVI_3_bin.11</strain>
    </source>
</reference>
<evidence type="ECO:0000313" key="9">
    <source>
        <dbReference type="EMBL" id="MBF4803108.1"/>
    </source>
</evidence>
<feature type="transmembrane region" description="Helical" evidence="7">
    <location>
        <begin position="125"/>
        <end position="144"/>
    </location>
</feature>
<dbReference type="InterPro" id="IPR050638">
    <property type="entry name" value="AA-Vitamin_Transporters"/>
</dbReference>
<dbReference type="PANTHER" id="PTHR32322">
    <property type="entry name" value="INNER MEMBRANE TRANSPORTER"/>
    <property type="match status" value="1"/>
</dbReference>
<feature type="transmembrane region" description="Helical" evidence="7">
    <location>
        <begin position="67"/>
        <end position="85"/>
    </location>
</feature>
<feature type="transmembrane region" description="Helical" evidence="7">
    <location>
        <begin position="211"/>
        <end position="231"/>
    </location>
</feature>
<evidence type="ECO:0000256" key="7">
    <source>
        <dbReference type="SAM" id="Phobius"/>
    </source>
</evidence>
<comment type="similarity">
    <text evidence="2">Belongs to the EamA transporter family.</text>
</comment>
<dbReference type="AlphaFoldDB" id="A0A9D5X890"/>
<dbReference type="Pfam" id="PF00892">
    <property type="entry name" value="EamA"/>
    <property type="match status" value="2"/>
</dbReference>
<accession>A0A9D5X890</accession>
<evidence type="ECO:0000256" key="4">
    <source>
        <dbReference type="ARBA" id="ARBA00022692"/>
    </source>
</evidence>
<gene>
    <name evidence="9" type="ORF">HXK24_04750</name>
</gene>
<keyword evidence="6 7" id="KW-0472">Membrane</keyword>